<sequence length="636" mass="75195">MINLKILNILIKEDLWEIIEYSNQIIGIYGFTKDPDTLNYVLIMEYTNKNSLKRCLTEITKNWEQKLFCLYQIIRGLDNIHGEDLIHYNFHDGNILCKKYKENIYGIFISDYLGLYQLTKSFLKENDIYGILPFIAPEILRGQPYTQASDIYSFSIIMWEFTSEISPFNDKAHDLQLALSICKGKRPEIIENTPQCYIDLMKKCWDEDPLKRPSSEEVLNIIGDWIFLPWHKEIEDINEELKNNIMEFINAPIEHNNLIVESHPKACYTKGSQGFLVNLQQNSTLQNEELAKKESTLQIQITNLQSEKQALVDKLSEQLKQNSQLNQEKNNLQNELVQTETIIQELKSKQDQFTNQLNQFQIELAITIEEENLKLEKIAETYQSSQNELVNLQQRNSQTEKVILKLENELFDLQQRNLKFEQNNQNLKQRNFEFEQNNQNLRLNLAKQINKFAEKENILQTQIIDLQNEKQNLAGILINLTEQLKQNKLTNLKIQDQISQLKQDEIKLQEKLAQIEANIQELKSHKESLIEQKEQLEVNYEQIKQEKIRLQNMVSDFLQDQKFTTELKAKLAKLEKEIAQLEQKLIIEEQIKIQLTQALQIKEDRINELEQELINLDQERIKKLQDKRKELKFIEH</sequence>
<proteinExistence type="predicted"/>
<dbReference type="GO" id="GO:0004674">
    <property type="term" value="F:protein serine/threonine kinase activity"/>
    <property type="evidence" value="ECO:0007669"/>
    <property type="project" value="TreeGrafter"/>
</dbReference>
<dbReference type="GO" id="GO:0005524">
    <property type="term" value="F:ATP binding"/>
    <property type="evidence" value="ECO:0007669"/>
    <property type="project" value="UniProtKB-KW"/>
</dbReference>
<feature type="domain" description="Protein kinase" evidence="6">
    <location>
        <begin position="1"/>
        <end position="226"/>
    </location>
</feature>
<reference evidence="7 8" key="2">
    <citation type="submission" date="2017-09" db="EMBL/GenBank/DDBJ databases">
        <title>Extensive intraspecific genome diversity in a model arbuscular mycorrhizal fungus.</title>
        <authorList>
            <person name="Chen E.C."/>
            <person name="Morin E."/>
            <person name="Beaudet D."/>
            <person name="Noel J."/>
            <person name="Ndikumana S."/>
            <person name="Charron P."/>
            <person name="St-Onge C."/>
            <person name="Giorgi J."/>
            <person name="Grigoriev I.V."/>
            <person name="Roux C."/>
            <person name="Martin F.M."/>
            <person name="Corradi N."/>
        </authorList>
    </citation>
    <scope>NUCLEOTIDE SEQUENCE [LARGE SCALE GENOMIC DNA]</scope>
    <source>
        <strain evidence="7 8">A5</strain>
    </source>
</reference>
<evidence type="ECO:0000259" key="6">
    <source>
        <dbReference type="PROSITE" id="PS50011"/>
    </source>
</evidence>
<dbReference type="EMBL" id="LLXJ01002266">
    <property type="protein sequence ID" value="PKB99258.1"/>
    <property type="molecule type" value="Genomic_DNA"/>
</dbReference>
<dbReference type="VEuPathDB" id="FungiDB:FUN_001802"/>
<dbReference type="InterPro" id="IPR000719">
    <property type="entry name" value="Prot_kinase_dom"/>
</dbReference>
<dbReference type="SUPFAM" id="SSF56112">
    <property type="entry name" value="Protein kinase-like (PK-like)"/>
    <property type="match status" value="1"/>
</dbReference>
<dbReference type="AlphaFoldDB" id="A0A2N0NXG2"/>
<dbReference type="Pfam" id="PF00069">
    <property type="entry name" value="Pkinase"/>
    <property type="match status" value="1"/>
</dbReference>
<feature type="coiled-coil region" evidence="5">
    <location>
        <begin position="287"/>
        <end position="627"/>
    </location>
</feature>
<evidence type="ECO:0000313" key="7">
    <source>
        <dbReference type="EMBL" id="PKB99258.1"/>
    </source>
</evidence>
<dbReference type="InterPro" id="IPR011009">
    <property type="entry name" value="Kinase-like_dom_sf"/>
</dbReference>
<accession>A0A2N0NXG2</accession>
<dbReference type="VEuPathDB" id="FungiDB:RhiirFUN_026134"/>
<evidence type="ECO:0000256" key="1">
    <source>
        <dbReference type="ARBA" id="ARBA00022679"/>
    </source>
</evidence>
<keyword evidence="3 7" id="KW-0418">Kinase</keyword>
<dbReference type="Gene3D" id="1.10.510.10">
    <property type="entry name" value="Transferase(Phosphotransferase) domain 1"/>
    <property type="match status" value="1"/>
</dbReference>
<dbReference type="InterPro" id="IPR051681">
    <property type="entry name" value="Ser/Thr_Kinases-Pseudokinases"/>
</dbReference>
<keyword evidence="1" id="KW-0808">Transferase</keyword>
<gene>
    <name evidence="7" type="ORF">RhiirA5_430009</name>
</gene>
<keyword evidence="2" id="KW-0547">Nucleotide-binding</keyword>
<keyword evidence="5" id="KW-0175">Coiled coil</keyword>
<dbReference type="PANTHER" id="PTHR44329">
    <property type="entry name" value="SERINE/THREONINE-PROTEIN KINASE TNNI3K-RELATED"/>
    <property type="match status" value="1"/>
</dbReference>
<organism evidence="7 8">
    <name type="scientific">Rhizophagus irregularis</name>
    <dbReference type="NCBI Taxonomy" id="588596"/>
    <lineage>
        <taxon>Eukaryota</taxon>
        <taxon>Fungi</taxon>
        <taxon>Fungi incertae sedis</taxon>
        <taxon>Mucoromycota</taxon>
        <taxon>Glomeromycotina</taxon>
        <taxon>Glomeromycetes</taxon>
        <taxon>Glomerales</taxon>
        <taxon>Glomeraceae</taxon>
        <taxon>Rhizophagus</taxon>
    </lineage>
</organism>
<evidence type="ECO:0000256" key="3">
    <source>
        <dbReference type="ARBA" id="ARBA00022777"/>
    </source>
</evidence>
<evidence type="ECO:0000256" key="5">
    <source>
        <dbReference type="SAM" id="Coils"/>
    </source>
</evidence>
<dbReference type="PROSITE" id="PS50011">
    <property type="entry name" value="PROTEIN_KINASE_DOM"/>
    <property type="match status" value="1"/>
</dbReference>
<dbReference type="VEuPathDB" id="FungiDB:RhiirA1_476660"/>
<evidence type="ECO:0000256" key="2">
    <source>
        <dbReference type="ARBA" id="ARBA00022741"/>
    </source>
</evidence>
<name>A0A2N0NXG2_9GLOM</name>
<dbReference type="Proteomes" id="UP000232722">
    <property type="component" value="Unassembled WGS sequence"/>
</dbReference>
<reference evidence="7 8" key="1">
    <citation type="submission" date="2016-04" db="EMBL/GenBank/DDBJ databases">
        <title>Genome analyses suggest a sexual origin of heterokaryosis in a supposedly ancient asexual fungus.</title>
        <authorList>
            <person name="Ropars J."/>
            <person name="Sedzielewska K."/>
            <person name="Noel J."/>
            <person name="Charron P."/>
            <person name="Farinelli L."/>
            <person name="Marton T."/>
            <person name="Kruger M."/>
            <person name="Pelin A."/>
            <person name="Brachmann A."/>
            <person name="Corradi N."/>
        </authorList>
    </citation>
    <scope>NUCLEOTIDE SEQUENCE [LARGE SCALE GENOMIC DNA]</scope>
    <source>
        <strain evidence="7 8">A5</strain>
    </source>
</reference>
<comment type="caution">
    <text evidence="7">The sequence shown here is derived from an EMBL/GenBank/DDBJ whole genome shotgun (WGS) entry which is preliminary data.</text>
</comment>
<dbReference type="PANTHER" id="PTHR44329:SF288">
    <property type="entry name" value="MITOGEN-ACTIVATED PROTEIN KINASE KINASE KINASE 20"/>
    <property type="match status" value="1"/>
</dbReference>
<protein>
    <submittedName>
        <fullName evidence="7">Kinase-like protein</fullName>
    </submittedName>
</protein>
<evidence type="ECO:0000256" key="4">
    <source>
        <dbReference type="ARBA" id="ARBA00022840"/>
    </source>
</evidence>
<evidence type="ECO:0000313" key="8">
    <source>
        <dbReference type="Proteomes" id="UP000232722"/>
    </source>
</evidence>
<keyword evidence="4" id="KW-0067">ATP-binding</keyword>